<dbReference type="AlphaFoldDB" id="A0A833Z914"/>
<dbReference type="Proteomes" id="UP000664940">
    <property type="component" value="Unassembled WGS sequence"/>
</dbReference>
<organism evidence="2 3">
    <name type="scientific">Phyllostomus discolor</name>
    <name type="common">pale spear-nosed bat</name>
    <dbReference type="NCBI Taxonomy" id="89673"/>
    <lineage>
        <taxon>Eukaryota</taxon>
        <taxon>Metazoa</taxon>
        <taxon>Chordata</taxon>
        <taxon>Craniata</taxon>
        <taxon>Vertebrata</taxon>
        <taxon>Euteleostomi</taxon>
        <taxon>Mammalia</taxon>
        <taxon>Eutheria</taxon>
        <taxon>Laurasiatheria</taxon>
        <taxon>Chiroptera</taxon>
        <taxon>Yangochiroptera</taxon>
        <taxon>Phyllostomidae</taxon>
        <taxon>Phyllostominae</taxon>
        <taxon>Phyllostomus</taxon>
    </lineage>
</organism>
<protein>
    <submittedName>
        <fullName evidence="2">Uncharacterized protein</fullName>
    </submittedName>
</protein>
<sequence length="124" mass="13961">MSRHVADINEHQLPLSSPGPAWPPPSHTVPLGHGGQRQRPPPRFWKRLNLRTFYPVFYQVDFLVPRSSLRWPLCRRVFPTAWSAANAIHLPASSSGVCPSTRRRSGQPVMAGLFLFSSLVHSRS</sequence>
<evidence type="ECO:0000256" key="1">
    <source>
        <dbReference type="SAM" id="MobiDB-lite"/>
    </source>
</evidence>
<evidence type="ECO:0000313" key="2">
    <source>
        <dbReference type="EMBL" id="KAF6088307.1"/>
    </source>
</evidence>
<comment type="caution">
    <text evidence="2">The sequence shown here is derived from an EMBL/GenBank/DDBJ whole genome shotgun (WGS) entry which is preliminary data.</text>
</comment>
<name>A0A833Z914_9CHIR</name>
<gene>
    <name evidence="2" type="ORF">HJG60_008163</name>
</gene>
<proteinExistence type="predicted"/>
<dbReference type="EMBL" id="JABVXQ010000010">
    <property type="protein sequence ID" value="KAF6088307.1"/>
    <property type="molecule type" value="Genomic_DNA"/>
</dbReference>
<reference evidence="2 3" key="1">
    <citation type="journal article" date="2020" name="Nature">
        <title>Six reference-quality genomes reveal evolution of bat adaptations.</title>
        <authorList>
            <person name="Jebb D."/>
            <person name="Huang Z."/>
            <person name="Pippel M."/>
            <person name="Hughes G.M."/>
            <person name="Lavrichenko K."/>
            <person name="Devanna P."/>
            <person name="Winkler S."/>
            <person name="Jermiin L.S."/>
            <person name="Skirmuntt E.C."/>
            <person name="Katzourakis A."/>
            <person name="Burkitt-Gray L."/>
            <person name="Ray D.A."/>
            <person name="Sullivan K.A.M."/>
            <person name="Roscito J.G."/>
            <person name="Kirilenko B.M."/>
            <person name="Davalos L.M."/>
            <person name="Corthals A.P."/>
            <person name="Power M.L."/>
            <person name="Jones G."/>
            <person name="Ransome R.D."/>
            <person name="Dechmann D.K.N."/>
            <person name="Locatelli A.G."/>
            <person name="Puechmaille S.J."/>
            <person name="Fedrigo O."/>
            <person name="Jarvis E.D."/>
            <person name="Hiller M."/>
            <person name="Vernes S.C."/>
            <person name="Myers E.W."/>
            <person name="Teeling E.C."/>
        </authorList>
    </citation>
    <scope>NUCLEOTIDE SEQUENCE [LARGE SCALE GENOMIC DNA]</scope>
    <source>
        <strain evidence="2">Bat1K_MPI-CBG_1</strain>
    </source>
</reference>
<accession>A0A833Z914</accession>
<evidence type="ECO:0000313" key="3">
    <source>
        <dbReference type="Proteomes" id="UP000664940"/>
    </source>
</evidence>
<feature type="region of interest" description="Disordered" evidence="1">
    <location>
        <begin position="1"/>
        <end position="42"/>
    </location>
</feature>
<feature type="compositionally biased region" description="Basic and acidic residues" evidence="1">
    <location>
        <begin position="1"/>
        <end position="10"/>
    </location>
</feature>